<feature type="domain" description="NAD(P)-binding" evidence="1">
    <location>
        <begin position="6"/>
        <end position="179"/>
    </location>
</feature>
<organism evidence="2 3">
    <name type="scientific">Prauserella flavalba</name>
    <dbReference type="NCBI Taxonomy" id="1477506"/>
    <lineage>
        <taxon>Bacteria</taxon>
        <taxon>Bacillati</taxon>
        <taxon>Actinomycetota</taxon>
        <taxon>Actinomycetes</taxon>
        <taxon>Pseudonocardiales</taxon>
        <taxon>Pseudonocardiaceae</taxon>
        <taxon>Prauserella</taxon>
    </lineage>
</organism>
<dbReference type="Gene3D" id="3.40.50.720">
    <property type="entry name" value="NAD(P)-binding Rossmann-like Domain"/>
    <property type="match status" value="1"/>
</dbReference>
<dbReference type="Pfam" id="PF13460">
    <property type="entry name" value="NAD_binding_10"/>
    <property type="match status" value="1"/>
</dbReference>
<gene>
    <name evidence="2" type="ORF">BA062_33640</name>
</gene>
<dbReference type="OrthoDB" id="5510591at2"/>
<keyword evidence="3" id="KW-1185">Reference proteome</keyword>
<sequence>MIVVTGANGHLGRLVIEALKQTVPADRIVAAVRSPEKAADLGVEVREADYDRPDTLKTAFDGAEKVLLISGSEVGRRVPQHTAVVEAAKAAGVSLLAYTSAPKAGTSPLILAPEHKATEEVIRDSGVPYAILRNNWYIENYEQGVRQAAETGTYVGSAGEGRVAGATRADYAAGAAAVLAGDGHENKVYELSGDTAFTYADIAAAVADVTGKDVTYQDLSPEDHKGALLSAGLPEETAGFVVALDGNTRDGLLSEATGELARLIGRPTTPLREAVAKLLA</sequence>
<accession>A0A318LBA7</accession>
<dbReference type="InterPro" id="IPR052718">
    <property type="entry name" value="NmrA-type_oxidoreductase"/>
</dbReference>
<dbReference type="Gene3D" id="3.90.25.10">
    <property type="entry name" value="UDP-galactose 4-epimerase, domain 1"/>
    <property type="match status" value="1"/>
</dbReference>
<evidence type="ECO:0000259" key="1">
    <source>
        <dbReference type="Pfam" id="PF13460"/>
    </source>
</evidence>
<evidence type="ECO:0000313" key="2">
    <source>
        <dbReference type="EMBL" id="PXY20197.1"/>
    </source>
</evidence>
<reference evidence="2 3" key="1">
    <citation type="submission" date="2016-07" db="EMBL/GenBank/DDBJ databases">
        <title>Draft genome sequence of Prauserella sp. YIM 121212, isolated from alkaline soil.</title>
        <authorList>
            <person name="Ruckert C."/>
            <person name="Albersmeier A."/>
            <person name="Jiang C.-L."/>
            <person name="Jiang Y."/>
            <person name="Kalinowski J."/>
            <person name="Schneider O."/>
            <person name="Winkler A."/>
            <person name="Zotchev S.B."/>
        </authorList>
    </citation>
    <scope>NUCLEOTIDE SEQUENCE [LARGE SCALE GENOMIC DNA]</scope>
    <source>
        <strain evidence="2 3">YIM 121212</strain>
    </source>
</reference>
<dbReference type="CDD" id="cd05269">
    <property type="entry name" value="TMR_SDR_a"/>
    <property type="match status" value="1"/>
</dbReference>
<dbReference type="SUPFAM" id="SSF51735">
    <property type="entry name" value="NAD(P)-binding Rossmann-fold domains"/>
    <property type="match status" value="1"/>
</dbReference>
<evidence type="ECO:0000313" key="3">
    <source>
        <dbReference type="Proteomes" id="UP000247892"/>
    </source>
</evidence>
<dbReference type="AlphaFoldDB" id="A0A318LBA7"/>
<dbReference type="EMBL" id="MASU01000017">
    <property type="protein sequence ID" value="PXY20197.1"/>
    <property type="molecule type" value="Genomic_DNA"/>
</dbReference>
<dbReference type="InterPro" id="IPR016040">
    <property type="entry name" value="NAD(P)-bd_dom"/>
</dbReference>
<proteinExistence type="predicted"/>
<dbReference type="Proteomes" id="UP000247892">
    <property type="component" value="Unassembled WGS sequence"/>
</dbReference>
<dbReference type="PANTHER" id="PTHR47129:SF1">
    <property type="entry name" value="NMRA-LIKE DOMAIN-CONTAINING PROTEIN"/>
    <property type="match status" value="1"/>
</dbReference>
<dbReference type="RefSeq" id="WP_110343269.1">
    <property type="nucleotide sequence ID" value="NZ_MASU01000017.1"/>
</dbReference>
<name>A0A318LBA7_9PSEU</name>
<comment type="caution">
    <text evidence="2">The sequence shown here is derived from an EMBL/GenBank/DDBJ whole genome shotgun (WGS) entry which is preliminary data.</text>
</comment>
<protein>
    <submittedName>
        <fullName evidence="2">NAD(P)-dependent oxidoreductase</fullName>
    </submittedName>
</protein>
<dbReference type="PANTHER" id="PTHR47129">
    <property type="entry name" value="QUINONE OXIDOREDUCTASE 2"/>
    <property type="match status" value="1"/>
</dbReference>
<dbReference type="InterPro" id="IPR036291">
    <property type="entry name" value="NAD(P)-bd_dom_sf"/>
</dbReference>